<dbReference type="GO" id="GO:0005524">
    <property type="term" value="F:ATP binding"/>
    <property type="evidence" value="ECO:0007669"/>
    <property type="project" value="UniProtKB-KW"/>
</dbReference>
<keyword evidence="4 5" id="KW-0472">Membrane</keyword>
<keyword evidence="8" id="KW-1185">Reference proteome</keyword>
<evidence type="ECO:0000256" key="2">
    <source>
        <dbReference type="ARBA" id="ARBA00022692"/>
    </source>
</evidence>
<dbReference type="Pfam" id="PF12698">
    <property type="entry name" value="ABC2_membrane_3"/>
    <property type="match status" value="1"/>
</dbReference>
<evidence type="ECO:0000313" key="7">
    <source>
        <dbReference type="EMBL" id="RNA01713.1"/>
    </source>
</evidence>
<keyword evidence="2 5" id="KW-0812">Transmembrane</keyword>
<evidence type="ECO:0000313" key="8">
    <source>
        <dbReference type="Proteomes" id="UP000276133"/>
    </source>
</evidence>
<dbReference type="AlphaFoldDB" id="A0A3M7PRQ4"/>
<evidence type="ECO:0000259" key="6">
    <source>
        <dbReference type="Pfam" id="PF12698"/>
    </source>
</evidence>
<dbReference type="Proteomes" id="UP000276133">
    <property type="component" value="Unassembled WGS sequence"/>
</dbReference>
<dbReference type="GO" id="GO:0016020">
    <property type="term" value="C:membrane"/>
    <property type="evidence" value="ECO:0007669"/>
    <property type="project" value="UniProtKB-SubCell"/>
</dbReference>
<sequence length="538" mass="61423">MFLYYFIEKLFSSEMTIISGRRLLVQQIIALLKKRFRISTRRYLLTITVFLLPIIVQTLSTALIPPNTNLVNKNDNTLRYSGRIKLDIENYENFRMPYHIVNNSYSDIPLRSLLQKFYTTQNRPNIQLLEIKSENISHFVQSEKEKNTKNLINDLFMAISFNITNWDTFQATLFYSTLAFHSSATILNEATNLLLTFLSKDVAKSITTTNAPLRSNNSLYQGGDLLEFLACLDIVPGSILNLVISLLSSFLIAANAINISREFANGSKKLQHLSRTNKFTYWLSNYLYDLPFFVVIFVCVVSSMKIVDAVRNDALVESAVLASQSNIFYVFFLLIFSSFPSCTLSYVWSFFFKTEILAFISLFIMLSSAVVLDMLCSFIQLFISSDPLDRNEGLLNFLATFKDCLFFFLPNCMEFSNRLLATSFSLDAGGLSFEQPGIGSIIVVFLFQFFIGNLVIVALEPQIDQVGALVLKDIGKKYGRKKSFALKDISITVKQSECFGLTFDLQKNFYQYLFYLDQLKEFFSKSGYINTAHGIIEN</sequence>
<keyword evidence="7" id="KW-0547">Nucleotide-binding</keyword>
<evidence type="ECO:0000256" key="3">
    <source>
        <dbReference type="ARBA" id="ARBA00022989"/>
    </source>
</evidence>
<organism evidence="7 8">
    <name type="scientific">Brachionus plicatilis</name>
    <name type="common">Marine rotifer</name>
    <name type="synonym">Brachionus muelleri</name>
    <dbReference type="NCBI Taxonomy" id="10195"/>
    <lineage>
        <taxon>Eukaryota</taxon>
        <taxon>Metazoa</taxon>
        <taxon>Spiralia</taxon>
        <taxon>Gnathifera</taxon>
        <taxon>Rotifera</taxon>
        <taxon>Eurotatoria</taxon>
        <taxon>Monogononta</taxon>
        <taxon>Pseudotrocha</taxon>
        <taxon>Ploima</taxon>
        <taxon>Brachionidae</taxon>
        <taxon>Brachionus</taxon>
    </lineage>
</organism>
<name>A0A3M7PRQ4_BRAPC</name>
<feature type="transmembrane region" description="Helical" evidence="5">
    <location>
        <begin position="327"/>
        <end position="349"/>
    </location>
</feature>
<gene>
    <name evidence="7" type="ORF">BpHYR1_015592</name>
</gene>
<protein>
    <submittedName>
        <fullName evidence="7">ATP-binding cassette sub-family A member 3-like</fullName>
    </submittedName>
</protein>
<feature type="transmembrane region" description="Helical" evidence="5">
    <location>
        <begin position="239"/>
        <end position="258"/>
    </location>
</feature>
<comment type="subcellular location">
    <subcellularLocation>
        <location evidence="1">Membrane</location>
        <topology evidence="1">Multi-pass membrane protein</topology>
    </subcellularLocation>
</comment>
<feature type="transmembrane region" description="Helical" evidence="5">
    <location>
        <begin position="356"/>
        <end position="383"/>
    </location>
</feature>
<evidence type="ECO:0000256" key="5">
    <source>
        <dbReference type="SAM" id="Phobius"/>
    </source>
</evidence>
<feature type="transmembrane region" description="Helical" evidence="5">
    <location>
        <begin position="438"/>
        <end position="459"/>
    </location>
</feature>
<evidence type="ECO:0000256" key="4">
    <source>
        <dbReference type="ARBA" id="ARBA00023136"/>
    </source>
</evidence>
<dbReference type="OrthoDB" id="10244007at2759"/>
<feature type="domain" description="ABC-2 type transporter transmembrane" evidence="6">
    <location>
        <begin position="47"/>
        <end position="370"/>
    </location>
</feature>
<keyword evidence="3 5" id="KW-1133">Transmembrane helix</keyword>
<dbReference type="GO" id="GO:0140359">
    <property type="term" value="F:ABC-type transporter activity"/>
    <property type="evidence" value="ECO:0007669"/>
    <property type="project" value="InterPro"/>
</dbReference>
<dbReference type="InterPro" id="IPR013525">
    <property type="entry name" value="ABC2_TM"/>
</dbReference>
<accession>A0A3M7PRQ4</accession>
<keyword evidence="7" id="KW-0067">ATP-binding</keyword>
<comment type="caution">
    <text evidence="7">The sequence shown here is derived from an EMBL/GenBank/DDBJ whole genome shotgun (WGS) entry which is preliminary data.</text>
</comment>
<dbReference type="STRING" id="10195.A0A3M7PRQ4"/>
<dbReference type="EMBL" id="REGN01009191">
    <property type="protein sequence ID" value="RNA01713.1"/>
    <property type="molecule type" value="Genomic_DNA"/>
</dbReference>
<feature type="transmembrane region" description="Helical" evidence="5">
    <location>
        <begin position="43"/>
        <end position="64"/>
    </location>
</feature>
<feature type="transmembrane region" description="Helical" evidence="5">
    <location>
        <begin position="279"/>
        <end position="307"/>
    </location>
</feature>
<proteinExistence type="predicted"/>
<evidence type="ECO:0000256" key="1">
    <source>
        <dbReference type="ARBA" id="ARBA00004141"/>
    </source>
</evidence>
<reference evidence="7 8" key="1">
    <citation type="journal article" date="2018" name="Sci. Rep.">
        <title>Genomic signatures of local adaptation to the degree of environmental predictability in rotifers.</title>
        <authorList>
            <person name="Franch-Gras L."/>
            <person name="Hahn C."/>
            <person name="Garcia-Roger E.M."/>
            <person name="Carmona M.J."/>
            <person name="Serra M."/>
            <person name="Gomez A."/>
        </authorList>
    </citation>
    <scope>NUCLEOTIDE SEQUENCE [LARGE SCALE GENOMIC DNA]</scope>
    <source>
        <strain evidence="7">HYR1</strain>
    </source>
</reference>